<reference evidence="1" key="1">
    <citation type="submission" date="2022-08" db="EMBL/GenBank/DDBJ databases">
        <title>Genome Sequence of Lecanicillium fungicola.</title>
        <authorList>
            <person name="Buettner E."/>
        </authorList>
    </citation>
    <scope>NUCLEOTIDE SEQUENCE</scope>
    <source>
        <strain evidence="1">Babe33</strain>
    </source>
</reference>
<sequence>MPPHVVFGAGGIGTTANSFTFTWDTPEKVNELLASLDSLGISELDSAAGYPPGNPWHTETLLGQSEAAAKGFIIDSKIMRVKEGGTLGFKNIAESTNKTLRLLGTNKIRTMYAHSPDPSTPLLEQAESFHRQFQEGKYERLGLCNYTAEAMAAYFTICDEKGFQKPSVYQGHYNALFRGPEKELIPLLRKNNCAFYAFSPLAGGFLTGKVTFASEQDLNRTRWRGQSTMSYYPDTFEKPVMHDAIRRLHAACEATSPRLSLQEASLRWLMYHSALEEGDAFIIGAKRIDQLEENVADIRRGPLPQSVLEAVEYMWRLVDDGSDGKQDA</sequence>
<name>A0ACC1NYF4_9HYPO</name>
<gene>
    <name evidence="1" type="ORF">NQ176_g340</name>
</gene>
<evidence type="ECO:0000313" key="1">
    <source>
        <dbReference type="EMBL" id="KAJ2983914.1"/>
    </source>
</evidence>
<organism evidence="1 2">
    <name type="scientific">Zarea fungicola</name>
    <dbReference type="NCBI Taxonomy" id="93591"/>
    <lineage>
        <taxon>Eukaryota</taxon>
        <taxon>Fungi</taxon>
        <taxon>Dikarya</taxon>
        <taxon>Ascomycota</taxon>
        <taxon>Pezizomycotina</taxon>
        <taxon>Sordariomycetes</taxon>
        <taxon>Hypocreomycetidae</taxon>
        <taxon>Hypocreales</taxon>
        <taxon>Cordycipitaceae</taxon>
        <taxon>Zarea</taxon>
    </lineage>
</organism>
<protein>
    <submittedName>
        <fullName evidence="1">Uncharacterized protein</fullName>
    </submittedName>
</protein>
<evidence type="ECO:0000313" key="2">
    <source>
        <dbReference type="Proteomes" id="UP001143910"/>
    </source>
</evidence>
<dbReference type="Proteomes" id="UP001143910">
    <property type="component" value="Unassembled WGS sequence"/>
</dbReference>
<accession>A0ACC1NYF4</accession>
<comment type="caution">
    <text evidence="1">The sequence shown here is derived from an EMBL/GenBank/DDBJ whole genome shotgun (WGS) entry which is preliminary data.</text>
</comment>
<dbReference type="EMBL" id="JANJQO010000012">
    <property type="protein sequence ID" value="KAJ2983914.1"/>
    <property type="molecule type" value="Genomic_DNA"/>
</dbReference>
<proteinExistence type="predicted"/>
<keyword evidence="2" id="KW-1185">Reference proteome</keyword>